<dbReference type="PANTHER" id="PTHR42717">
    <property type="entry name" value="DIHYDROOROTASE-RELATED"/>
    <property type="match status" value="1"/>
</dbReference>
<feature type="binding site" evidence="1">
    <location>
        <position position="240"/>
    </location>
    <ligand>
        <name>Zn(2+)</name>
        <dbReference type="ChEBI" id="CHEBI:29105"/>
        <label>2</label>
    </ligand>
</feature>
<feature type="domain" description="Amidohydrolase-related" evidence="4">
    <location>
        <begin position="288"/>
        <end position="400"/>
    </location>
</feature>
<feature type="binding site" description="via carbamate group" evidence="1">
    <location>
        <position position="185"/>
    </location>
    <ligand>
        <name>Zn(2+)</name>
        <dbReference type="ChEBI" id="CHEBI:29105"/>
        <label>2</label>
    </ligand>
</feature>
<dbReference type="Gene3D" id="3.20.20.140">
    <property type="entry name" value="Metal-dependent hydrolases"/>
    <property type="match status" value="1"/>
</dbReference>
<evidence type="ECO:0000259" key="4">
    <source>
        <dbReference type="Pfam" id="PF01979"/>
    </source>
</evidence>
<sequence>MKPLFILSMLLLVTGYCFAQPYAIVIKGGHVIDPANHVDGLFDVAIHDGKIVRVARDIDTRQAVQVVHARGLYVTPGLIDLHAHVFAGTEAGRYLSNGPDALPPDGFTFRVGVTTVVDAGGAGWKNFALFKRNIIDRSKTRVLAMLNVMGEGMRGGAYEQNLEDMSPAMIAQVAAANRNDIVGIKVAHYTGPAWGPVDSAVAAGRLADVPVMIDFGGSRPALSLKELFLQHLRPGDIFTHAYANLGESREAIVDETTGILKPFVLEARQKGLFFDVGYGGISFRFSQAIPALKQGFYPSSISTDIHSSSMNNAMKDQLNVLSTFLALGMDLAAVIRASTVTPARIIKRQELGNLSPGSVADVAILHLREGQFGFYDHTGYKIKGNRRLECAMTIRNGKIVYDLNGIATPVYPPRTERQGSTRTDNNH</sequence>
<dbReference type="InterPro" id="IPR006680">
    <property type="entry name" value="Amidohydro-rel"/>
</dbReference>
<dbReference type="Proteomes" id="UP000263900">
    <property type="component" value="Chromosome"/>
</dbReference>
<dbReference type="NCBIfam" id="NF006689">
    <property type="entry name" value="PRK09237.1"/>
    <property type="match status" value="1"/>
</dbReference>
<keyword evidence="1" id="KW-0862">Zinc</keyword>
<feature type="chain" id="PRO_5017760922" evidence="3">
    <location>
        <begin position="20"/>
        <end position="427"/>
    </location>
</feature>
<protein>
    <submittedName>
        <fullName evidence="5">Amidohydrolase/deacetylase family metallohydrolase</fullName>
    </submittedName>
</protein>
<dbReference type="SUPFAM" id="SSF51556">
    <property type="entry name" value="Metallo-dependent hydrolases"/>
    <property type="match status" value="1"/>
</dbReference>
<keyword evidence="3" id="KW-0732">Signal</keyword>
<gene>
    <name evidence="5" type="ORF">D3H65_30345</name>
</gene>
<keyword evidence="1" id="KW-0479">Metal-binding</keyword>
<proteinExistence type="predicted"/>
<dbReference type="GO" id="GO:0019213">
    <property type="term" value="F:deacetylase activity"/>
    <property type="evidence" value="ECO:0007669"/>
    <property type="project" value="InterPro"/>
</dbReference>
<feature type="signal peptide" evidence="3">
    <location>
        <begin position="1"/>
        <end position="19"/>
    </location>
</feature>
<evidence type="ECO:0000313" key="6">
    <source>
        <dbReference type="Proteomes" id="UP000263900"/>
    </source>
</evidence>
<dbReference type="AlphaFoldDB" id="A0A3B7MX35"/>
<accession>A0A3B7MX35</accession>
<dbReference type="GO" id="GO:0016810">
    <property type="term" value="F:hydrolase activity, acting on carbon-nitrogen (but not peptide) bonds"/>
    <property type="evidence" value="ECO:0007669"/>
    <property type="project" value="InterPro"/>
</dbReference>
<feature type="binding site" evidence="1">
    <location>
        <position position="82"/>
    </location>
    <ligand>
        <name>Zn(2+)</name>
        <dbReference type="ChEBI" id="CHEBI:29105"/>
        <label>1</label>
    </ligand>
</feature>
<dbReference type="OrthoDB" id="9797498at2"/>
<dbReference type="Gene3D" id="2.30.40.10">
    <property type="entry name" value="Urease, subunit C, domain 1"/>
    <property type="match status" value="1"/>
</dbReference>
<keyword evidence="5" id="KW-0378">Hydrolase</keyword>
<dbReference type="KEGG" id="pseg:D3H65_30345"/>
<evidence type="ECO:0000313" key="5">
    <source>
        <dbReference type="EMBL" id="AXY78033.1"/>
    </source>
</evidence>
<feature type="binding site" evidence="1">
    <location>
        <position position="84"/>
    </location>
    <ligand>
        <name>Zn(2+)</name>
        <dbReference type="ChEBI" id="CHEBI:29105"/>
        <label>1</label>
    </ligand>
</feature>
<evidence type="ECO:0000256" key="3">
    <source>
        <dbReference type="SAM" id="SignalP"/>
    </source>
</evidence>
<dbReference type="InterPro" id="IPR032466">
    <property type="entry name" value="Metal_Hydrolase"/>
</dbReference>
<feature type="modified residue" description="N6-carboxylysine" evidence="2">
    <location>
        <position position="185"/>
    </location>
</feature>
<dbReference type="PIRSF" id="PIRSF039004">
    <property type="entry name" value="ADE_EF_0837"/>
    <property type="match status" value="1"/>
</dbReference>
<dbReference type="SUPFAM" id="SSF51338">
    <property type="entry name" value="Composite domain of metallo-dependent hydrolases"/>
    <property type="match status" value="1"/>
</dbReference>
<feature type="binding site" description="via carbamate group" evidence="1">
    <location>
        <position position="185"/>
    </location>
    <ligand>
        <name>Zn(2+)</name>
        <dbReference type="ChEBI" id="CHEBI:29105"/>
        <label>1</label>
    </ligand>
</feature>
<feature type="binding site" evidence="1">
    <location>
        <position position="304"/>
    </location>
    <ligand>
        <name>Zn(2+)</name>
        <dbReference type="ChEBI" id="CHEBI:29105"/>
        <label>1</label>
    </ligand>
</feature>
<name>A0A3B7MX35_9BACT</name>
<evidence type="ECO:0000256" key="1">
    <source>
        <dbReference type="PIRSR" id="PIRSR039004-1"/>
    </source>
</evidence>
<dbReference type="GO" id="GO:0046872">
    <property type="term" value="F:metal ion binding"/>
    <property type="evidence" value="ECO:0007669"/>
    <property type="project" value="UniProtKB-KW"/>
</dbReference>
<dbReference type="InterPro" id="IPR011059">
    <property type="entry name" value="Metal-dep_hydrolase_composite"/>
</dbReference>
<keyword evidence="6" id="KW-1185">Reference proteome</keyword>
<organism evidence="5 6">
    <name type="scientific">Paraflavitalea soli</name>
    <dbReference type="NCBI Taxonomy" id="2315862"/>
    <lineage>
        <taxon>Bacteria</taxon>
        <taxon>Pseudomonadati</taxon>
        <taxon>Bacteroidota</taxon>
        <taxon>Chitinophagia</taxon>
        <taxon>Chitinophagales</taxon>
        <taxon>Chitinophagaceae</taxon>
        <taxon>Paraflavitalea</taxon>
    </lineage>
</organism>
<dbReference type="Pfam" id="PF01979">
    <property type="entry name" value="Amidohydro_1"/>
    <property type="match status" value="1"/>
</dbReference>
<dbReference type="EMBL" id="CP032157">
    <property type="protein sequence ID" value="AXY78033.1"/>
    <property type="molecule type" value="Genomic_DNA"/>
</dbReference>
<dbReference type="InterPro" id="IPR020043">
    <property type="entry name" value="Deacetylase_Atu3266-like"/>
</dbReference>
<evidence type="ECO:0000256" key="2">
    <source>
        <dbReference type="PIRSR" id="PIRSR039004-2"/>
    </source>
</evidence>
<dbReference type="PANTHER" id="PTHR42717:SF1">
    <property type="entry name" value="IMIDAZOLONEPROPIONASE AND RELATED AMIDOHYDROLASES"/>
    <property type="match status" value="1"/>
</dbReference>
<dbReference type="RefSeq" id="WP_119053906.1">
    <property type="nucleotide sequence ID" value="NZ_CP032157.1"/>
</dbReference>
<reference evidence="5 6" key="1">
    <citation type="submission" date="2018-09" db="EMBL/GenBank/DDBJ databases">
        <title>Genome sequencing of strain 6GH32-13.</title>
        <authorList>
            <person name="Weon H.-Y."/>
            <person name="Heo J."/>
            <person name="Kwon S.-W."/>
        </authorList>
    </citation>
    <scope>NUCLEOTIDE SEQUENCE [LARGE SCALE GENOMIC DNA]</scope>
    <source>
        <strain evidence="5 6">5GH32-13</strain>
    </source>
</reference>